<dbReference type="EMBL" id="AXUN02000231">
    <property type="protein sequence ID" value="ETA79030.1"/>
    <property type="molecule type" value="Genomic_DNA"/>
</dbReference>
<organism evidence="2 3">
    <name type="scientific">Youngiibacter fragilis 232.1</name>
    <dbReference type="NCBI Taxonomy" id="994573"/>
    <lineage>
        <taxon>Bacteria</taxon>
        <taxon>Bacillati</taxon>
        <taxon>Bacillota</taxon>
        <taxon>Clostridia</taxon>
        <taxon>Eubacteriales</taxon>
        <taxon>Clostridiaceae</taxon>
        <taxon>Youngiibacter</taxon>
    </lineage>
</organism>
<keyword evidence="3" id="KW-1185">Reference proteome</keyword>
<evidence type="ECO:0000313" key="2">
    <source>
        <dbReference type="EMBL" id="ETA79030.1"/>
    </source>
</evidence>
<comment type="caution">
    <text evidence="2">The sequence shown here is derived from an EMBL/GenBank/DDBJ whole genome shotgun (WGS) entry which is preliminary data.</text>
</comment>
<feature type="transmembrane region" description="Helical" evidence="1">
    <location>
        <begin position="89"/>
        <end position="107"/>
    </location>
</feature>
<dbReference type="Pfam" id="PF04246">
    <property type="entry name" value="RseC_MucC"/>
    <property type="match status" value="1"/>
</dbReference>
<evidence type="ECO:0000256" key="1">
    <source>
        <dbReference type="SAM" id="Phobius"/>
    </source>
</evidence>
<keyword evidence="1" id="KW-0812">Transmembrane</keyword>
<keyword evidence="1" id="KW-0472">Membrane</keyword>
<proteinExistence type="predicted"/>
<name>V7HYH2_9CLOT</name>
<evidence type="ECO:0000313" key="3">
    <source>
        <dbReference type="Proteomes" id="UP000017747"/>
    </source>
</evidence>
<reference evidence="2 3" key="1">
    <citation type="journal article" date="2014" name="Genome Announc.">
        <title>Genome Sequence of Youngiibacter fragilis, the Type Strain of the Genus Youngiibacter.</title>
        <authorList>
            <person name="Wawrik C.B."/>
            <person name="Callaghan A.V."/>
            <person name="Stamps B.W."/>
            <person name="Wawrik B."/>
        </authorList>
    </citation>
    <scope>NUCLEOTIDE SEQUENCE [LARGE SCALE GENOMIC DNA]</scope>
    <source>
        <strain evidence="2 3">232.1</strain>
    </source>
</reference>
<sequence>MTIMRISNDMGGDRVAMHWGKVLKVDKGHAEILVKRVLPCGDACRKCSAGCYIESDVIKVKMAKGMKTGDLLEILVEKGKGSITEMERYGISLAAMLLAVVAAYIAAPVEYKVQVSGAALFVGIILSHFAVKEAEKIAVRRGSVKHTIVGMLPEGSVRKYMR</sequence>
<protein>
    <submittedName>
        <fullName evidence="2">Uncharacterized protein</fullName>
    </submittedName>
</protein>
<keyword evidence="1" id="KW-1133">Transmembrane helix</keyword>
<dbReference type="Proteomes" id="UP000017747">
    <property type="component" value="Unassembled WGS sequence"/>
</dbReference>
<dbReference type="STRING" id="994573.T472_0218750"/>
<feature type="transmembrane region" description="Helical" evidence="1">
    <location>
        <begin position="113"/>
        <end position="131"/>
    </location>
</feature>
<gene>
    <name evidence="2" type="ORF">T472_0218750</name>
</gene>
<dbReference type="AlphaFoldDB" id="V7HYH2"/>
<accession>V7HYH2</accession>